<dbReference type="SUPFAM" id="SSF51735">
    <property type="entry name" value="NAD(P)-binding Rossmann-fold domains"/>
    <property type="match status" value="1"/>
</dbReference>
<proteinExistence type="inferred from homology"/>
<dbReference type="CDD" id="cd05232">
    <property type="entry name" value="UDP_G4E_4_SDR_e"/>
    <property type="match status" value="1"/>
</dbReference>
<protein>
    <submittedName>
        <fullName evidence="4">UDP-glucose 4-epimerase</fullName>
    </submittedName>
</protein>
<evidence type="ECO:0000256" key="2">
    <source>
        <dbReference type="ARBA" id="ARBA00007637"/>
    </source>
</evidence>
<evidence type="ECO:0000259" key="3">
    <source>
        <dbReference type="Pfam" id="PF01370"/>
    </source>
</evidence>
<keyword evidence="5" id="KW-1185">Reference proteome</keyword>
<gene>
    <name evidence="4" type="ORF">SAMN05216255_0918</name>
</gene>
<evidence type="ECO:0000313" key="5">
    <source>
        <dbReference type="Proteomes" id="UP000242915"/>
    </source>
</evidence>
<dbReference type="AlphaFoldDB" id="A0A239A533"/>
<evidence type="ECO:0000256" key="1">
    <source>
        <dbReference type="ARBA" id="ARBA00005125"/>
    </source>
</evidence>
<dbReference type="Proteomes" id="UP000242915">
    <property type="component" value="Unassembled WGS sequence"/>
</dbReference>
<sequence>MTMHCTPGEDQPCRVMVTGASGFVGKNLLGCLSTLDGVHPVAIYRHASCTDDALFDSYSVGDIGSTTDWSSALAHSDVVVHSAARVHVMNEVSADPLNAFREVNVEGTLNLARQAVSFGIKRFIFISSIKVNGESTELNHAYKADDLPKPTDPYGISKMEAEQQLIDLAATTDMEVVIIRPVLVYGPGVKANFLNMMHWLNKGVPLPFGSINNLRSMVALDNLIDLIVTCLKHPAAANQIFLVSDGEDLSTTILLKKMATALGKSAHLLPLPNWLLRLIFTAIGKQAIGQRLCSSLQVDINKTRDLLDWAPRVSVDNALRKTANDFLRSLNK</sequence>
<dbReference type="Pfam" id="PF01370">
    <property type="entry name" value="Epimerase"/>
    <property type="match status" value="1"/>
</dbReference>
<dbReference type="InterPro" id="IPR001509">
    <property type="entry name" value="Epimerase_deHydtase"/>
</dbReference>
<name>A0A239A533_9PSED</name>
<comment type="similarity">
    <text evidence="2">Belongs to the NAD(P)-dependent epimerase/dehydratase family.</text>
</comment>
<evidence type="ECO:0000313" key="4">
    <source>
        <dbReference type="EMBL" id="SNR90776.1"/>
    </source>
</evidence>
<dbReference type="PANTHER" id="PTHR43000">
    <property type="entry name" value="DTDP-D-GLUCOSE 4,6-DEHYDRATASE-RELATED"/>
    <property type="match status" value="1"/>
</dbReference>
<organism evidence="4 5">
    <name type="scientific">Pseudomonas segetis</name>
    <dbReference type="NCBI Taxonomy" id="298908"/>
    <lineage>
        <taxon>Bacteria</taxon>
        <taxon>Pseudomonadati</taxon>
        <taxon>Pseudomonadota</taxon>
        <taxon>Gammaproteobacteria</taxon>
        <taxon>Pseudomonadales</taxon>
        <taxon>Pseudomonadaceae</taxon>
        <taxon>Pseudomonas</taxon>
    </lineage>
</organism>
<dbReference type="InterPro" id="IPR036291">
    <property type="entry name" value="NAD(P)-bd_dom_sf"/>
</dbReference>
<dbReference type="RefSeq" id="WP_245851333.1">
    <property type="nucleotide sequence ID" value="NZ_FZOG01000001.1"/>
</dbReference>
<feature type="domain" description="NAD-dependent epimerase/dehydratase" evidence="3">
    <location>
        <begin position="15"/>
        <end position="240"/>
    </location>
</feature>
<dbReference type="EMBL" id="FZOG01000001">
    <property type="protein sequence ID" value="SNR90776.1"/>
    <property type="molecule type" value="Genomic_DNA"/>
</dbReference>
<comment type="pathway">
    <text evidence="1">Bacterial outer membrane biogenesis; LPS O-antigen biosynthesis.</text>
</comment>
<dbReference type="Gene3D" id="3.40.50.720">
    <property type="entry name" value="NAD(P)-binding Rossmann-like Domain"/>
    <property type="match status" value="1"/>
</dbReference>
<accession>A0A239A533</accession>
<reference evidence="5" key="1">
    <citation type="submission" date="2017-06" db="EMBL/GenBank/DDBJ databases">
        <authorList>
            <person name="Varghese N."/>
            <person name="Submissions S."/>
        </authorList>
    </citation>
    <scope>NUCLEOTIDE SEQUENCE [LARGE SCALE GENOMIC DNA]</scope>
    <source>
        <strain evidence="5">CIP 108523</strain>
    </source>
</reference>